<dbReference type="Proteomes" id="UP000198575">
    <property type="component" value="Unassembled WGS sequence"/>
</dbReference>
<evidence type="ECO:0000313" key="1">
    <source>
        <dbReference type="EMBL" id="SFN18392.1"/>
    </source>
</evidence>
<dbReference type="RefSeq" id="WP_092406321.1">
    <property type="nucleotide sequence ID" value="NZ_FOVF01000006.1"/>
</dbReference>
<proteinExistence type="predicted"/>
<accession>A0A1I4WYC3</accession>
<name>A0A1I4WYC3_9GAMM</name>
<keyword evidence="2" id="KW-1185">Reference proteome</keyword>
<dbReference type="STRING" id="578942.SAMN05216289_106170"/>
<protein>
    <submittedName>
        <fullName evidence="1">Formate dehydrogenase delta subunit</fullName>
    </submittedName>
</protein>
<evidence type="ECO:0000313" key="2">
    <source>
        <dbReference type="Proteomes" id="UP000198575"/>
    </source>
</evidence>
<reference evidence="1 2" key="1">
    <citation type="submission" date="2016-10" db="EMBL/GenBank/DDBJ databases">
        <authorList>
            <person name="de Groot N.N."/>
        </authorList>
    </citation>
    <scope>NUCLEOTIDE SEQUENCE [LARGE SCALE GENOMIC DNA]</scope>
    <source>
        <strain evidence="1 2">CGMCC 1.7659</strain>
    </source>
</reference>
<dbReference type="OrthoDB" id="8527650at2"/>
<dbReference type="AlphaFoldDB" id="A0A1I4WYC3"/>
<dbReference type="Pfam" id="PF11390">
    <property type="entry name" value="FdsD"/>
    <property type="match status" value="1"/>
</dbReference>
<dbReference type="EMBL" id="FOVF01000006">
    <property type="protein sequence ID" value="SFN18392.1"/>
    <property type="molecule type" value="Genomic_DNA"/>
</dbReference>
<sequence length="71" mass="7874">MDAQRLVAMANDIARYFASEPDRDAGIAGVANHLEKFWDPRMRRQLRAYLEAGGEGLGDLARAGVERLKDA</sequence>
<gene>
    <name evidence="1" type="ORF">SAMN05216289_106170</name>
</gene>
<organism evidence="1 2">
    <name type="scientific">Dokdonella immobilis</name>
    <dbReference type="NCBI Taxonomy" id="578942"/>
    <lineage>
        <taxon>Bacteria</taxon>
        <taxon>Pseudomonadati</taxon>
        <taxon>Pseudomonadota</taxon>
        <taxon>Gammaproteobacteria</taxon>
        <taxon>Lysobacterales</taxon>
        <taxon>Rhodanobacteraceae</taxon>
        <taxon>Dokdonella</taxon>
    </lineage>
</organism>
<dbReference type="InterPro" id="IPR021074">
    <property type="entry name" value="Formate_DH_dsu"/>
</dbReference>